<reference evidence="1 2" key="1">
    <citation type="journal article" date="2013" name="Genome Biol.">
        <title>Genomic analysis reveals key aspects of prokaryotic symbiosis in the phototrophic consortium "Chlorochromatium aggregatum".</title>
        <authorList>
            <person name="Liu Z."/>
            <person name="Muller J."/>
            <person name="Li T."/>
            <person name="Alvey R.M."/>
            <person name="Vogl K."/>
            <person name="Frigaard N.U."/>
            <person name="Rockwell N.C."/>
            <person name="Boyd E.S."/>
            <person name="Tomsho L.P."/>
            <person name="Schuster S.C."/>
            <person name="Henke P."/>
            <person name="Rohde M."/>
            <person name="Overmann J."/>
            <person name="Bryant D.A."/>
        </authorList>
    </citation>
    <scope>NUCLEOTIDE SEQUENCE [LARGE SCALE GENOMIC DNA]</scope>
    <source>
        <strain evidence="1">CR</strain>
    </source>
</reference>
<gene>
    <name evidence="1" type="ORF">Cenrod_1114</name>
</gene>
<dbReference type="HOGENOM" id="CLU_1018162_0_0_4"/>
<dbReference type="Proteomes" id="UP000017184">
    <property type="component" value="Chromosome"/>
</dbReference>
<proteinExistence type="predicted"/>
<keyword evidence="2" id="KW-1185">Reference proteome</keyword>
<dbReference type="EMBL" id="CP004885">
    <property type="protein sequence ID" value="AGX87207.1"/>
    <property type="molecule type" value="Genomic_DNA"/>
</dbReference>
<evidence type="ECO:0000313" key="1">
    <source>
        <dbReference type="EMBL" id="AGX87207.1"/>
    </source>
</evidence>
<dbReference type="OrthoDB" id="9796196at2"/>
<name>U5N740_9BURK</name>
<evidence type="ECO:0000313" key="2">
    <source>
        <dbReference type="Proteomes" id="UP000017184"/>
    </source>
</evidence>
<accession>U5N740</accession>
<protein>
    <submittedName>
        <fullName evidence="1">Uncharacterized protein</fullName>
    </submittedName>
</protein>
<sequence length="273" mass="30077">MPGLEAGGCALLTSRFLVLEFGWRKSTLLRCLNVQGAGPHEQFEAGVAELFRAIDGSKARCRSWKLVVGEDWARPVVLPLAAGSLSEEEVETALREYARRTYGDQDQEWHWCWGPQADSLVAVSWPHAGWLALARGMAQRGCTLSSAKPMGADLAGGLIVIKDEMWLVIAAATLSVMRWSSGVLLDWFVLPDPAEGGRVEALCLRLEQEAARRGDTCRDIVLVDFETVGGGESSRIWEGMRHAGWSVHHCAQREIRGSLAWRLRQVALSSWPA</sequence>
<dbReference type="AlphaFoldDB" id="U5N740"/>
<dbReference type="KEGG" id="cbx:Cenrod_1114"/>
<dbReference type="RefSeq" id="WP_022772025.1">
    <property type="nucleotide sequence ID" value="NC_022576.1"/>
</dbReference>
<organism evidence="1 2">
    <name type="scientific">Candidatus Symbiobacter mobilis CR</name>
    <dbReference type="NCBI Taxonomy" id="946483"/>
    <lineage>
        <taxon>Bacteria</taxon>
        <taxon>Pseudomonadati</taxon>
        <taxon>Pseudomonadota</taxon>
        <taxon>Betaproteobacteria</taxon>
        <taxon>Burkholderiales</taxon>
        <taxon>Comamonadaceae</taxon>
    </lineage>
</organism>
<dbReference type="STRING" id="946483.Cenrod_1114"/>